<evidence type="ECO:0000256" key="4">
    <source>
        <dbReference type="ARBA" id="ARBA00016962"/>
    </source>
</evidence>
<dbReference type="InterPro" id="IPR003838">
    <property type="entry name" value="ABC3_permease_C"/>
</dbReference>
<evidence type="ECO:0000256" key="11">
    <source>
        <dbReference type="SAM" id="Phobius"/>
    </source>
</evidence>
<comment type="caution">
    <text evidence="13">The sequence shown here is derived from an EMBL/GenBank/DDBJ whole genome shotgun (WGS) entry which is preliminary data.</text>
</comment>
<evidence type="ECO:0000259" key="12">
    <source>
        <dbReference type="Pfam" id="PF02687"/>
    </source>
</evidence>
<evidence type="ECO:0000256" key="2">
    <source>
        <dbReference type="ARBA" id="ARBA00008697"/>
    </source>
</evidence>
<evidence type="ECO:0000256" key="8">
    <source>
        <dbReference type="ARBA" id="ARBA00022989"/>
    </source>
</evidence>
<feature type="transmembrane region" description="Helical" evidence="11">
    <location>
        <begin position="26"/>
        <end position="47"/>
    </location>
</feature>
<keyword evidence="9 11" id="KW-0472">Membrane</keyword>
<accession>A0A4R6C548</accession>
<evidence type="ECO:0000313" key="13">
    <source>
        <dbReference type="EMBL" id="TDM16984.1"/>
    </source>
</evidence>
<dbReference type="InterPro" id="IPR051125">
    <property type="entry name" value="ABC-4/HrtB_transporter"/>
</dbReference>
<dbReference type="AlphaFoldDB" id="A0A4R6C548"/>
<feature type="transmembrane region" description="Helical" evidence="11">
    <location>
        <begin position="274"/>
        <end position="300"/>
    </location>
</feature>
<feature type="domain" description="ABC3 transporter permease C-terminal" evidence="12">
    <location>
        <begin position="233"/>
        <end position="344"/>
    </location>
</feature>
<evidence type="ECO:0000256" key="5">
    <source>
        <dbReference type="ARBA" id="ARBA00022448"/>
    </source>
</evidence>
<dbReference type="PANTHER" id="PTHR43738:SF1">
    <property type="entry name" value="HEMIN TRANSPORT SYSTEM PERMEASE PROTEIN HRTB-RELATED"/>
    <property type="match status" value="1"/>
</dbReference>
<evidence type="ECO:0000256" key="3">
    <source>
        <dbReference type="ARBA" id="ARBA00011131"/>
    </source>
</evidence>
<dbReference type="GO" id="GO:0005886">
    <property type="term" value="C:plasma membrane"/>
    <property type="evidence" value="ECO:0007669"/>
    <property type="project" value="UniProtKB-SubCell"/>
</dbReference>
<feature type="transmembrane region" description="Helical" evidence="11">
    <location>
        <begin position="231"/>
        <end position="253"/>
    </location>
</feature>
<keyword evidence="7 11" id="KW-0812">Transmembrane</keyword>
<gene>
    <name evidence="13" type="ORF">ETI04_07220</name>
</gene>
<evidence type="ECO:0000256" key="9">
    <source>
        <dbReference type="ARBA" id="ARBA00023136"/>
    </source>
</evidence>
<keyword evidence="5" id="KW-0813">Transport</keyword>
<name>A0A4R6C548_9STAP</name>
<evidence type="ECO:0000313" key="14">
    <source>
        <dbReference type="Proteomes" id="UP000294865"/>
    </source>
</evidence>
<reference evidence="13 14" key="1">
    <citation type="submission" date="2019-01" db="EMBL/GenBank/DDBJ databases">
        <title>Draft genome sequences of Macrococcus caseolyticus, Macrococcus canis, Macrococcus bohemicus and Macrococcus goetzii.</title>
        <authorList>
            <person name="Mazhar S."/>
            <person name="Altermann E."/>
            <person name="Hill C."/>
            <person name="Mcauliffe O."/>
        </authorList>
    </citation>
    <scope>NUCLEOTIDE SEQUENCE [LARGE SCALE GENOMIC DNA]</scope>
    <source>
        <strain evidence="13 14">DPC7162</strain>
    </source>
</reference>
<organism evidence="13 14">
    <name type="scientific">Macrococcoides canis</name>
    <dbReference type="NCBI Taxonomy" id="1855823"/>
    <lineage>
        <taxon>Bacteria</taxon>
        <taxon>Bacillati</taxon>
        <taxon>Bacillota</taxon>
        <taxon>Bacilli</taxon>
        <taxon>Bacillales</taxon>
        <taxon>Staphylococcaceae</taxon>
        <taxon>Macrococcoides</taxon>
    </lineage>
</organism>
<evidence type="ECO:0000256" key="7">
    <source>
        <dbReference type="ARBA" id="ARBA00022692"/>
    </source>
</evidence>
<dbReference type="Proteomes" id="UP000294865">
    <property type="component" value="Unassembled WGS sequence"/>
</dbReference>
<feature type="transmembrane region" description="Helical" evidence="11">
    <location>
        <begin position="316"/>
        <end position="337"/>
    </location>
</feature>
<proteinExistence type="inferred from homology"/>
<comment type="similarity">
    <text evidence="2">Belongs to the ABC-4 integral membrane protein family. HrtB subfamily.</text>
</comment>
<keyword evidence="8 11" id="KW-1133">Transmembrane helix</keyword>
<comment type="function">
    <text evidence="10">Part of the ABC transporter complex hrt involved in hemin import. Responsible for the translocation of the substrate across the membrane.</text>
</comment>
<dbReference type="Pfam" id="PF02687">
    <property type="entry name" value="FtsX"/>
    <property type="match status" value="1"/>
</dbReference>
<comment type="subcellular location">
    <subcellularLocation>
        <location evidence="1">Cell membrane</location>
        <topology evidence="1">Multi-pass membrane protein</topology>
    </subcellularLocation>
</comment>
<evidence type="ECO:0000256" key="6">
    <source>
        <dbReference type="ARBA" id="ARBA00022475"/>
    </source>
</evidence>
<dbReference type="PANTHER" id="PTHR43738">
    <property type="entry name" value="ABC TRANSPORTER, MEMBRANE PROTEIN"/>
    <property type="match status" value="1"/>
</dbReference>
<keyword evidence="6" id="KW-1003">Cell membrane</keyword>
<sequence length="351" mass="39670">MYYKQDERLINMNLALKEIKYYKVKYLLIAAIIFLLSFLVLFVSSLAQGLAKDNVSFIEQMDASHYVISKDADNNLMNTPLSKHDQKVLEENNIPLLKFQPVKVQQNEKFLLATVSEDYMKLPSENKVILDSHTSKVFTVGDKLNVKYKDTDLTISTFTRHQMFAHMPVGLVSQETYDNYFKAMPANAGILTSMSKADINALNDELDDSKLITPDKAMKGIPSYEAEQMPLNLMVIFLFLISAIVITVFFYVITIQKTTEYGILKAIGTSNRKLIFKLMQEVILIVMVSVVLSICVIYIINMNLPATMPFFLNPNLIILLIGLFLLVALIGVLLSIYKVLKIDPIQAIGGE</sequence>
<protein>
    <recommendedName>
        <fullName evidence="4">Putative hemin transport system permease protein HrtB</fullName>
    </recommendedName>
</protein>
<dbReference type="EMBL" id="SDQG01000003">
    <property type="protein sequence ID" value="TDM16984.1"/>
    <property type="molecule type" value="Genomic_DNA"/>
</dbReference>
<evidence type="ECO:0000256" key="1">
    <source>
        <dbReference type="ARBA" id="ARBA00004651"/>
    </source>
</evidence>
<dbReference type="RefSeq" id="WP_133419797.1">
    <property type="nucleotide sequence ID" value="NZ_JAXJTW010000038.1"/>
</dbReference>
<evidence type="ECO:0000256" key="10">
    <source>
        <dbReference type="ARBA" id="ARBA00024973"/>
    </source>
</evidence>
<comment type="subunit">
    <text evidence="3">The complex is composed of two ATP-binding proteins (HrtA), two transmembrane proteins (HrtB) and a solute-binding protein.</text>
</comment>